<feature type="region of interest" description="Disordered" evidence="3">
    <location>
        <begin position="176"/>
        <end position="217"/>
    </location>
</feature>
<evidence type="ECO:0000313" key="5">
    <source>
        <dbReference type="Proteomes" id="UP001497392"/>
    </source>
</evidence>
<evidence type="ECO:0000256" key="3">
    <source>
        <dbReference type="SAM" id="MobiDB-lite"/>
    </source>
</evidence>
<feature type="compositionally biased region" description="Basic and acidic residues" evidence="3">
    <location>
        <begin position="176"/>
        <end position="197"/>
    </location>
</feature>
<feature type="region of interest" description="Disordered" evidence="3">
    <location>
        <begin position="1012"/>
        <end position="1049"/>
    </location>
</feature>
<feature type="repeat" description="PPR" evidence="2">
    <location>
        <begin position="604"/>
        <end position="638"/>
    </location>
</feature>
<dbReference type="Gene3D" id="1.25.40.10">
    <property type="entry name" value="Tetratricopeptide repeat domain"/>
    <property type="match status" value="3"/>
</dbReference>
<comment type="caution">
    <text evidence="4">The sequence shown here is derived from an EMBL/GenBank/DDBJ whole genome shotgun (WGS) entry which is preliminary data.</text>
</comment>
<dbReference type="Pfam" id="PF13041">
    <property type="entry name" value="PPR_2"/>
    <property type="match status" value="2"/>
</dbReference>
<feature type="repeat" description="PPR" evidence="2">
    <location>
        <begin position="463"/>
        <end position="497"/>
    </location>
</feature>
<feature type="repeat" description="PPR" evidence="2">
    <location>
        <begin position="345"/>
        <end position="379"/>
    </location>
</feature>
<keyword evidence="5" id="KW-1185">Reference proteome</keyword>
<dbReference type="EMBL" id="CAXHTA020000002">
    <property type="protein sequence ID" value="CAL5219389.1"/>
    <property type="molecule type" value="Genomic_DNA"/>
</dbReference>
<evidence type="ECO:0000313" key="4">
    <source>
        <dbReference type="EMBL" id="CAL5219389.1"/>
    </source>
</evidence>
<reference evidence="4 5" key="1">
    <citation type="submission" date="2024-06" db="EMBL/GenBank/DDBJ databases">
        <authorList>
            <person name="Kraege A."/>
            <person name="Thomma B."/>
        </authorList>
    </citation>
    <scope>NUCLEOTIDE SEQUENCE [LARGE SCALE GENOMIC DNA]</scope>
</reference>
<accession>A0ABP1FJL1</accession>
<protein>
    <submittedName>
        <fullName evidence="4">G1213 protein</fullName>
    </submittedName>
</protein>
<organism evidence="4 5">
    <name type="scientific">Coccomyxa viridis</name>
    <dbReference type="NCBI Taxonomy" id="1274662"/>
    <lineage>
        <taxon>Eukaryota</taxon>
        <taxon>Viridiplantae</taxon>
        <taxon>Chlorophyta</taxon>
        <taxon>core chlorophytes</taxon>
        <taxon>Trebouxiophyceae</taxon>
        <taxon>Trebouxiophyceae incertae sedis</taxon>
        <taxon>Coccomyxaceae</taxon>
        <taxon>Coccomyxa</taxon>
    </lineage>
</organism>
<feature type="repeat" description="PPR" evidence="2">
    <location>
        <begin position="569"/>
        <end position="603"/>
    </location>
</feature>
<keyword evidence="1" id="KW-0677">Repeat</keyword>
<feature type="compositionally biased region" description="Polar residues" evidence="3">
    <location>
        <begin position="1034"/>
        <end position="1049"/>
    </location>
</feature>
<proteinExistence type="predicted"/>
<dbReference type="PANTHER" id="PTHR47935">
    <property type="entry name" value="PENTATRICOPEPTIDE REPEAT-CONTAINING PROTEIN MRL1, CHLOROPLASTIC"/>
    <property type="match status" value="1"/>
</dbReference>
<sequence length="1049" mass="114280">MSLGLLTSLSSSRRNGVPHFDRLPRDRLQHRCPVLARASSAAVTTTLHKDGTVTYHFTSDLLLQAASPQQLADDKVAKAVNFSEESSPANGHTLYEDMHARVSAAVAGIDTALLSLDKDGYGSEHSVDALRTAATGTASENNADYVPEEDLGPVIGADGIQIPRAALLKIRESQRQRDLLDKTDSSATKSIDREVQHQSESAPGAKPAGQQHVGTEHESFRRLLQHENMQKADALHMLQLFSDSCASGKLGGALQILEAAVKARRDDIVRRVRHKHFLRAASDQARGPGRQQATRLAMRFVQVLPRQYTDASTYNMLISVCVKAKDLTQALHAADMFRSTGRKLDTILYTNLIGVCAAVGDADKAFQLYTSMKAEGIKSDPQVYTALISACSREILEAPASNRRLQLVLLERAQGVLAEMRNARLQTDPFLWNALIAAAGRAGQLQRAFQNMDDMQNAGCEPDAHTYASLIDACARASRPDAALRAYHKALRDGFQDCVILYTSAVAACGTVRPVELSSALGIHRDMRRNGVRPDATFYAVLIEVVGAAGDLKTAQDIFADARMHPNQKQVLQSALIQACIECNDLGKARQLYHTMRAQGQAPTLKAFNTLINAYGRAMRLGDTVSLVKDLVTMEIKPDVRTFAAILGACQRADEPELAFEVYRIMKQQGHVVDEVVCFILLRLCFNCLRNAWLPGGYPPKKDATKALMSLSHIAAGPALLHALGDRVSSAVLERLDGTCEASWMQRAVDVYRELLSSGYTPRAHIIERVLACLRQPAAPRPALPSALPSPFKAGGLVGAEEGNRAEALLQSNSRDPAKIFDFRAVSILEEAVSLGAIPQFSLSSTAPLDLCCIPPCTAEVYALAIVAQLQRGAEPKANQDLTILVPPYDPARIFRLSYEPDGLAELDMEPDRLSTPEPEALEEKAEEAAGGDQAASQTGLGVAGMLRRIGLWAKEDAARGRITIAGRELLRWKRAADRAAQHARNAPSALAEDAWFGNPIAKQQKHIRMGLGQLAGKNRRPQPRRQEIRETSQHPVPSQTMPPVWSQP</sequence>
<dbReference type="PANTHER" id="PTHR47935:SF1">
    <property type="entry name" value="PENTATRICOPEPTIDE REPEAT-CONTAINING PROTEIN MRL1, CHLOROPLASTIC"/>
    <property type="match status" value="1"/>
</dbReference>
<dbReference type="NCBIfam" id="TIGR00756">
    <property type="entry name" value="PPR"/>
    <property type="match status" value="5"/>
</dbReference>
<gene>
    <name evidence="4" type="primary">g1213</name>
    <name evidence="4" type="ORF">VP750_LOCUS1048</name>
</gene>
<evidence type="ECO:0000256" key="1">
    <source>
        <dbReference type="ARBA" id="ARBA00022737"/>
    </source>
</evidence>
<feature type="repeat" description="PPR" evidence="2">
    <location>
        <begin position="639"/>
        <end position="673"/>
    </location>
</feature>
<feature type="repeat" description="PPR" evidence="2">
    <location>
        <begin position="428"/>
        <end position="462"/>
    </location>
</feature>
<dbReference type="Pfam" id="PF13812">
    <property type="entry name" value="PPR_3"/>
    <property type="match status" value="3"/>
</dbReference>
<dbReference type="Pfam" id="PF01535">
    <property type="entry name" value="PPR"/>
    <property type="match status" value="1"/>
</dbReference>
<feature type="region of interest" description="Disordered" evidence="3">
    <location>
        <begin position="909"/>
        <end position="938"/>
    </location>
</feature>
<dbReference type="InterPro" id="IPR011990">
    <property type="entry name" value="TPR-like_helical_dom_sf"/>
</dbReference>
<dbReference type="PROSITE" id="PS51375">
    <property type="entry name" value="PPR"/>
    <property type="match status" value="6"/>
</dbReference>
<dbReference type="Proteomes" id="UP001497392">
    <property type="component" value="Unassembled WGS sequence"/>
</dbReference>
<dbReference type="InterPro" id="IPR002885">
    <property type="entry name" value="PPR_rpt"/>
</dbReference>
<feature type="region of interest" description="Disordered" evidence="3">
    <location>
        <begin position="1"/>
        <end position="22"/>
    </location>
</feature>
<name>A0ABP1FJL1_9CHLO</name>
<feature type="compositionally biased region" description="Low complexity" evidence="3">
    <location>
        <begin position="1"/>
        <end position="12"/>
    </location>
</feature>
<evidence type="ECO:0000256" key="2">
    <source>
        <dbReference type="PROSITE-ProRule" id="PRU00708"/>
    </source>
</evidence>
<dbReference type="InterPro" id="IPR053303">
    <property type="entry name" value="Chloroplast_PPR"/>
</dbReference>